<comment type="caution">
    <text evidence="2">The sequence shown here is derived from an EMBL/GenBank/DDBJ whole genome shotgun (WGS) entry which is preliminary data.</text>
</comment>
<evidence type="ECO:0000313" key="2">
    <source>
        <dbReference type="EMBL" id="MBA8924037.1"/>
    </source>
</evidence>
<dbReference type="Proteomes" id="UP000517916">
    <property type="component" value="Unassembled WGS sequence"/>
</dbReference>
<dbReference type="EMBL" id="JACJID010000001">
    <property type="protein sequence ID" value="MBA8924037.1"/>
    <property type="molecule type" value="Genomic_DNA"/>
</dbReference>
<sequence>MAFALSFIAVQGIVLGLMVDLDDGVRDLFAFGRGLTLVAWVAFIAIAVSDRILDRVHMLELIGEAGRGE</sequence>
<keyword evidence="3" id="KW-1185">Reference proteome</keyword>
<reference evidence="2 3" key="1">
    <citation type="submission" date="2020-08" db="EMBL/GenBank/DDBJ databases">
        <title>Genomic Encyclopedia of Archaeal and Bacterial Type Strains, Phase II (KMG-II): from individual species to whole genera.</title>
        <authorList>
            <person name="Goeker M."/>
        </authorList>
    </citation>
    <scope>NUCLEOTIDE SEQUENCE [LARGE SCALE GENOMIC DNA]</scope>
    <source>
        <strain evidence="2 3">DSM 43850</strain>
    </source>
</reference>
<protein>
    <submittedName>
        <fullName evidence="2">Uncharacterized protein</fullName>
    </submittedName>
</protein>
<accession>A0ABR6BBE7</accession>
<evidence type="ECO:0000313" key="3">
    <source>
        <dbReference type="Proteomes" id="UP000517916"/>
    </source>
</evidence>
<organism evidence="2 3">
    <name type="scientific">Kutzneria viridogrisea</name>
    <dbReference type="NCBI Taxonomy" id="47990"/>
    <lineage>
        <taxon>Bacteria</taxon>
        <taxon>Bacillati</taxon>
        <taxon>Actinomycetota</taxon>
        <taxon>Actinomycetes</taxon>
        <taxon>Pseudonocardiales</taxon>
        <taxon>Pseudonocardiaceae</taxon>
        <taxon>Kutzneria</taxon>
    </lineage>
</organism>
<name>A0ABR6BBE7_9PSEU</name>
<evidence type="ECO:0000256" key="1">
    <source>
        <dbReference type="SAM" id="Phobius"/>
    </source>
</evidence>
<dbReference type="RefSeq" id="WP_182836547.1">
    <property type="nucleotide sequence ID" value="NZ_BAAABQ010000065.1"/>
</dbReference>
<feature type="transmembrane region" description="Helical" evidence="1">
    <location>
        <begin position="28"/>
        <end position="48"/>
    </location>
</feature>
<keyword evidence="1" id="KW-1133">Transmembrane helix</keyword>
<keyword evidence="1" id="KW-0812">Transmembrane</keyword>
<gene>
    <name evidence="2" type="ORF">BC739_001234</name>
</gene>
<proteinExistence type="predicted"/>
<keyword evidence="1" id="KW-0472">Membrane</keyword>